<dbReference type="Proteomes" id="UP001162800">
    <property type="component" value="Chromosome"/>
</dbReference>
<proteinExistence type="predicted"/>
<evidence type="ECO:0000256" key="1">
    <source>
        <dbReference type="SAM" id="MobiDB-lite"/>
    </source>
</evidence>
<gene>
    <name evidence="3" type="ORF">M9799_12520</name>
</gene>
<feature type="signal peptide" evidence="2">
    <location>
        <begin position="1"/>
        <end position="23"/>
    </location>
</feature>
<feature type="region of interest" description="Disordered" evidence="1">
    <location>
        <begin position="34"/>
        <end position="54"/>
    </location>
</feature>
<dbReference type="RefSeq" id="WP_231042005.1">
    <property type="nucleotide sequence ID" value="NZ_CP106881.1"/>
</dbReference>
<accession>A0ABY6G799</accession>
<feature type="chain" id="PRO_5047469704" description="Lipoprotein" evidence="2">
    <location>
        <begin position="24"/>
        <end position="413"/>
    </location>
</feature>
<organism evidence="3 4">
    <name type="scientific">Comamonas endophytica</name>
    <dbReference type="NCBI Taxonomy" id="2949090"/>
    <lineage>
        <taxon>Bacteria</taxon>
        <taxon>Pseudomonadati</taxon>
        <taxon>Pseudomonadota</taxon>
        <taxon>Betaproteobacteria</taxon>
        <taxon>Burkholderiales</taxon>
        <taxon>Comamonadaceae</taxon>
        <taxon>Comamonas</taxon>
    </lineage>
</organism>
<name>A0ABY6G799_9BURK</name>
<evidence type="ECO:0000256" key="2">
    <source>
        <dbReference type="SAM" id="SignalP"/>
    </source>
</evidence>
<evidence type="ECO:0000313" key="3">
    <source>
        <dbReference type="EMBL" id="UYG50909.1"/>
    </source>
</evidence>
<protein>
    <recommendedName>
        <fullName evidence="5">Lipoprotein</fullName>
    </recommendedName>
</protein>
<sequence length="413" mass="42309">MQTSLSSRFSKLAIAMACTTLLAACGGGGNGDSNDTGSNTGGNNGGAVSPAPAPELSAGQILEQQKAGLTSTANAYNLALSIGDTWRLVLDPAAKTYTLTVVQTAFAAGQLSNGAVHTGFYAVGADGELGAANGDWELLVDANTQSVTGGVRGFAGQPIVIGGKPVIAQVNGTSYAAPADLSRFKGTYFVSGAMRNAGNGAFPWSYAGQLRVADDGKSYQLCANGLFNAQGKCSAVEPNQEVSEGSFNLVSDPATGLIRVKDSTGGDQGVMTFQLNGLGGYTLIHDRIGRNEEGVLRTGVAYASSAVALKSGDLDGSFKCKNAFQSSWSSSITIAGGTVRIAEESPNGYQATENLTYNQFRSAAGTLVDLPGIVEASPAGRPNDGAILHPISRNTLVVERDDEDAQALCSRAI</sequence>
<evidence type="ECO:0008006" key="5">
    <source>
        <dbReference type="Google" id="ProtNLM"/>
    </source>
</evidence>
<reference evidence="3" key="1">
    <citation type="submission" date="2022-09" db="EMBL/GenBank/DDBJ databases">
        <title>The complete genome of Acidovorax sp. 5MLIR.</title>
        <authorList>
            <person name="Liu L."/>
            <person name="Yue J."/>
            <person name="Yang F."/>
            <person name="Yuan J."/>
            <person name="Li L."/>
        </authorList>
    </citation>
    <scope>NUCLEOTIDE SEQUENCE</scope>
    <source>
        <strain evidence="3">5MLIR</strain>
    </source>
</reference>
<dbReference type="EMBL" id="CP106881">
    <property type="protein sequence ID" value="UYG50909.1"/>
    <property type="molecule type" value="Genomic_DNA"/>
</dbReference>
<keyword evidence="4" id="KW-1185">Reference proteome</keyword>
<evidence type="ECO:0000313" key="4">
    <source>
        <dbReference type="Proteomes" id="UP001162800"/>
    </source>
</evidence>
<keyword evidence="2" id="KW-0732">Signal</keyword>